<dbReference type="AlphaFoldDB" id="A0AB39YKS3"/>
<name>A0AB39YKS3_9MICC</name>
<feature type="domain" description="D-glucuronyl C5-epimerase C-terminal" evidence="1">
    <location>
        <begin position="98"/>
        <end position="234"/>
    </location>
</feature>
<dbReference type="EMBL" id="CP165735">
    <property type="protein sequence ID" value="XDV70487.1"/>
    <property type="molecule type" value="Genomic_DNA"/>
</dbReference>
<reference evidence="2" key="1">
    <citation type="submission" date="2024-07" db="EMBL/GenBank/DDBJ databases">
        <authorList>
            <person name="Li J."/>
            <person name="Wei H."/>
            <person name="Ma J."/>
        </authorList>
    </citation>
    <scope>NUCLEOTIDE SEQUENCE</scope>
    <source>
        <strain evidence="2">AMU7</strain>
    </source>
</reference>
<gene>
    <name evidence="2" type="ORF">ABQM86_16190</name>
</gene>
<dbReference type="Pfam" id="PF06662">
    <property type="entry name" value="C5-epim_C"/>
    <property type="match status" value="1"/>
</dbReference>
<dbReference type="RefSeq" id="WP_280623370.1">
    <property type="nucleotide sequence ID" value="NZ_CP165735.1"/>
</dbReference>
<evidence type="ECO:0000259" key="1">
    <source>
        <dbReference type="Pfam" id="PF06662"/>
    </source>
</evidence>
<accession>A0AB39YKS3</accession>
<sequence length="441" mass="49192">MGSSTDYVTNEYEVGLPALRMERKAIWDYYRIEFLPNGYPGRRTDGVLMAHPIYGPYVITDYLIQYGLTEDPIFLEAAIRVADISVAMMEPLHDGLVFNYDEERAKVSSKKGTWYSGLTQSRYVDVLSKLLAYPGTDRFRGPLKAVLTSLTIPVEDGGVARYTSDGGLIIEEYPATFPNCTLNGWTTATCILLDVARATNDEGDWEVFHKSVKGMESVIGLYDVPELANSRYKLEGDATFQLTAAGSDLEVTDCQVVVPSAGVFAANVDGDQAGEALKAGPLAIRDGKLGRVKVRLSRFSWPSPNRLLLKVTAERAGQVKVAIGETTYNPFGSVPKVTGQKHLQEFDLLPGENLLEIAVPWIAAEMVAHPTNFSKKLTGRQFNVYHFIHIDTLTKIVEQSGSEILGYYLDKWRHAPSLWAEHPAYQDERLMLERFDMHKHK</sequence>
<protein>
    <submittedName>
        <fullName evidence="2">D-glucuronyl C5-epimerase family protein</fullName>
    </submittedName>
</protein>
<dbReference type="InterPro" id="IPR010598">
    <property type="entry name" value="C5-epim_C"/>
</dbReference>
<proteinExistence type="predicted"/>
<organism evidence="2">
    <name type="scientific">Paenarthrobacter sp. AMU7</name>
    <dbReference type="NCBI Taxonomy" id="3162492"/>
    <lineage>
        <taxon>Bacteria</taxon>
        <taxon>Bacillati</taxon>
        <taxon>Actinomycetota</taxon>
        <taxon>Actinomycetes</taxon>
        <taxon>Micrococcales</taxon>
        <taxon>Micrococcaceae</taxon>
        <taxon>Paenarthrobacter</taxon>
    </lineage>
</organism>
<evidence type="ECO:0000313" key="2">
    <source>
        <dbReference type="EMBL" id="XDV70487.1"/>
    </source>
</evidence>